<dbReference type="Gene3D" id="3.30.930.10">
    <property type="entry name" value="Bira Bifunctional Protein, Domain 2"/>
    <property type="match status" value="1"/>
</dbReference>
<keyword evidence="6" id="KW-0067">ATP-binding</keyword>
<dbReference type="InterPro" id="IPR004562">
    <property type="entry name" value="LipoylTrfase_LipoateP_Ligase"/>
</dbReference>
<evidence type="ECO:0000259" key="8">
    <source>
        <dbReference type="PROSITE" id="PS51733"/>
    </source>
</evidence>
<reference evidence="9 10" key="1">
    <citation type="submission" date="2016-09" db="EMBL/GenBank/DDBJ databases">
        <title>Complete genome of Desulfosporosinus sp. OL.</title>
        <authorList>
            <person name="Mardanov A."/>
            <person name="Beletsky A."/>
            <person name="Panova A."/>
            <person name="Karnachuk O."/>
            <person name="Ravin N."/>
        </authorList>
    </citation>
    <scope>NUCLEOTIDE SEQUENCE [LARGE SCALE GENOMIC DNA]</scope>
    <source>
        <strain evidence="9 10">OL</strain>
    </source>
</reference>
<dbReference type="GO" id="GO:0005524">
    <property type="term" value="F:ATP binding"/>
    <property type="evidence" value="ECO:0007669"/>
    <property type="project" value="UniProtKB-KW"/>
</dbReference>
<dbReference type="RefSeq" id="WP_075363784.1">
    <property type="nucleotide sequence ID" value="NZ_MLBF01000004.1"/>
</dbReference>
<dbReference type="InterPro" id="IPR045864">
    <property type="entry name" value="aa-tRNA-synth_II/BPL/LPL"/>
</dbReference>
<keyword evidence="10" id="KW-1185">Reference proteome</keyword>
<dbReference type="UniPathway" id="UPA00537">
    <property type="reaction ID" value="UER00594"/>
</dbReference>
<dbReference type="GO" id="GO:0009249">
    <property type="term" value="P:protein lipoylation"/>
    <property type="evidence" value="ECO:0007669"/>
    <property type="project" value="InterPro"/>
</dbReference>
<dbReference type="InterPro" id="IPR019491">
    <property type="entry name" value="Lipoate_protein_ligase_C"/>
</dbReference>
<evidence type="ECO:0000313" key="10">
    <source>
        <dbReference type="Proteomes" id="UP000186102"/>
    </source>
</evidence>
<evidence type="ECO:0000256" key="3">
    <source>
        <dbReference type="ARBA" id="ARBA00012367"/>
    </source>
</evidence>
<dbReference type="GO" id="GO:0017118">
    <property type="term" value="F:lipoyltransferase activity"/>
    <property type="evidence" value="ECO:0007669"/>
    <property type="project" value="TreeGrafter"/>
</dbReference>
<dbReference type="EMBL" id="MLBF01000004">
    <property type="protein sequence ID" value="OLN33220.1"/>
    <property type="molecule type" value="Genomic_DNA"/>
</dbReference>
<organism evidence="9 10">
    <name type="scientific">Desulfosporosinus metallidurans</name>
    <dbReference type="NCBI Taxonomy" id="1888891"/>
    <lineage>
        <taxon>Bacteria</taxon>
        <taxon>Bacillati</taxon>
        <taxon>Bacillota</taxon>
        <taxon>Clostridia</taxon>
        <taxon>Eubacteriales</taxon>
        <taxon>Desulfitobacteriaceae</taxon>
        <taxon>Desulfosporosinus</taxon>
    </lineage>
</organism>
<dbReference type="STRING" id="1888891.DSOL_0947"/>
<feature type="domain" description="BPL/LPL catalytic" evidence="8">
    <location>
        <begin position="32"/>
        <end position="215"/>
    </location>
</feature>
<evidence type="ECO:0000256" key="4">
    <source>
        <dbReference type="ARBA" id="ARBA00022598"/>
    </source>
</evidence>
<comment type="catalytic activity">
    <reaction evidence="7">
        <text>L-lysyl-[lipoyl-carrier protein] + (R)-lipoate + ATP = N(6)-[(R)-lipoyl]-L-lysyl-[lipoyl-carrier protein] + AMP + diphosphate + H(+)</text>
        <dbReference type="Rhea" id="RHEA:49288"/>
        <dbReference type="Rhea" id="RHEA-COMP:10500"/>
        <dbReference type="Rhea" id="RHEA-COMP:10502"/>
        <dbReference type="ChEBI" id="CHEBI:15378"/>
        <dbReference type="ChEBI" id="CHEBI:29969"/>
        <dbReference type="ChEBI" id="CHEBI:30616"/>
        <dbReference type="ChEBI" id="CHEBI:33019"/>
        <dbReference type="ChEBI" id="CHEBI:83088"/>
        <dbReference type="ChEBI" id="CHEBI:83099"/>
        <dbReference type="ChEBI" id="CHEBI:456215"/>
        <dbReference type="EC" id="6.3.1.20"/>
    </reaction>
</comment>
<dbReference type="AlphaFoldDB" id="A0A1Q8R1B8"/>
<comment type="pathway">
    <text evidence="1">Protein modification; protein lipoylation via exogenous pathway; protein N(6)-(lipoyl)lysine from lipoate: step 2/2.</text>
</comment>
<dbReference type="InterPro" id="IPR004143">
    <property type="entry name" value="BPL_LPL_catalytic"/>
</dbReference>
<comment type="pathway">
    <text evidence="2">Protein modification; protein lipoylation via exogenous pathway; protein N(6)-(lipoyl)lysine from lipoate: step 1/2.</text>
</comment>
<dbReference type="PROSITE" id="PS51733">
    <property type="entry name" value="BPL_LPL_CATALYTIC"/>
    <property type="match status" value="1"/>
</dbReference>
<dbReference type="SUPFAM" id="SSF55681">
    <property type="entry name" value="Class II aaRS and biotin synthetases"/>
    <property type="match status" value="1"/>
</dbReference>
<dbReference type="GO" id="GO:0005737">
    <property type="term" value="C:cytoplasm"/>
    <property type="evidence" value="ECO:0007669"/>
    <property type="project" value="TreeGrafter"/>
</dbReference>
<dbReference type="NCBIfam" id="TIGR00545">
    <property type="entry name" value="lipoyltrans"/>
    <property type="match status" value="1"/>
</dbReference>
<dbReference type="PANTHER" id="PTHR12561">
    <property type="entry name" value="LIPOATE-PROTEIN LIGASE"/>
    <property type="match status" value="1"/>
</dbReference>
<dbReference type="EC" id="6.3.1.20" evidence="3"/>
<evidence type="ECO:0000256" key="6">
    <source>
        <dbReference type="ARBA" id="ARBA00022840"/>
    </source>
</evidence>
<comment type="caution">
    <text evidence="9">The sequence shown here is derived from an EMBL/GenBank/DDBJ whole genome shotgun (WGS) entry which is preliminary data.</text>
</comment>
<dbReference type="GO" id="GO:0016979">
    <property type="term" value="F:lipoate-protein ligase activity"/>
    <property type="evidence" value="ECO:0007669"/>
    <property type="project" value="UniProtKB-EC"/>
</dbReference>
<evidence type="ECO:0000256" key="5">
    <source>
        <dbReference type="ARBA" id="ARBA00022741"/>
    </source>
</evidence>
<dbReference type="Pfam" id="PF21948">
    <property type="entry name" value="LplA-B_cat"/>
    <property type="match status" value="1"/>
</dbReference>
<dbReference type="SUPFAM" id="SSF82649">
    <property type="entry name" value="SufE/NifU"/>
    <property type="match status" value="1"/>
</dbReference>
<dbReference type="PANTHER" id="PTHR12561:SF3">
    <property type="entry name" value="LIPOYLTRANSFERASE 1, MITOCHONDRIAL"/>
    <property type="match status" value="1"/>
</dbReference>
<accession>A0A1Q8R1B8</accession>
<dbReference type="CDD" id="cd16443">
    <property type="entry name" value="LplA"/>
    <property type="match status" value="1"/>
</dbReference>
<dbReference type="Pfam" id="PF10437">
    <property type="entry name" value="Lip_prot_lig_C"/>
    <property type="match status" value="1"/>
</dbReference>
<proteinExistence type="predicted"/>
<evidence type="ECO:0000256" key="2">
    <source>
        <dbReference type="ARBA" id="ARBA00005124"/>
    </source>
</evidence>
<name>A0A1Q8R1B8_9FIRM</name>
<keyword evidence="4 9" id="KW-0436">Ligase</keyword>
<dbReference type="Proteomes" id="UP000186102">
    <property type="component" value="Unassembled WGS sequence"/>
</dbReference>
<evidence type="ECO:0000256" key="1">
    <source>
        <dbReference type="ARBA" id="ARBA00005085"/>
    </source>
</evidence>
<evidence type="ECO:0000256" key="7">
    <source>
        <dbReference type="ARBA" id="ARBA00048037"/>
    </source>
</evidence>
<keyword evidence="5" id="KW-0547">Nucleotide-binding</keyword>
<protein>
    <recommendedName>
        <fullName evidence="3">lipoate--protein ligase</fullName>
        <ecNumber evidence="3">6.3.1.20</ecNumber>
    </recommendedName>
</protein>
<evidence type="ECO:0000313" key="9">
    <source>
        <dbReference type="EMBL" id="OLN33220.1"/>
    </source>
</evidence>
<gene>
    <name evidence="9" type="ORF">DSOL_0947</name>
</gene>
<sequence length="333" mass="38107">MISQIQTRIIKSLSYDPWVNLAIEEYLLEQITEDEVILYLWQNDNTVVIGRNQNAWKECRHLDLERDGGKLARRLSGGGAVFHDLGNLNFTFIMNKKHYDLSKQLTVILQAVTKLGIKAEFSGRNDLVIEEKKFSGNAYFFNKDSALHHGTILINSDLTKLSRYLQVSREKIISKGIDSVQSRVVNLTEVCKAITLADVVKSMEESFCEVYGGNVEKMAVDCDNLNIESLVQKYSSWEWRFGKTPKFDVSISRRFGWGEVEFGFCFKDGYVDAVQVFSDALEEGLIRDIGKGLEGCSFRKDRMIKRLSKVDSQTENQAMIIKDVVLWFSETEF</sequence>
<dbReference type="Gene3D" id="3.30.390.50">
    <property type="entry name" value="CO dehydrogenase flavoprotein, C-terminal domain"/>
    <property type="match status" value="1"/>
</dbReference>